<accession>A0A1H2G1S8</accession>
<evidence type="ECO:0000256" key="1">
    <source>
        <dbReference type="SAM" id="Phobius"/>
    </source>
</evidence>
<organism evidence="2 3">
    <name type="scientific">Halopseudomonas salegens</name>
    <dbReference type="NCBI Taxonomy" id="1434072"/>
    <lineage>
        <taxon>Bacteria</taxon>
        <taxon>Pseudomonadati</taxon>
        <taxon>Pseudomonadota</taxon>
        <taxon>Gammaproteobacteria</taxon>
        <taxon>Pseudomonadales</taxon>
        <taxon>Pseudomonadaceae</taxon>
        <taxon>Halopseudomonas</taxon>
    </lineage>
</organism>
<keyword evidence="1" id="KW-1133">Transmembrane helix</keyword>
<name>A0A1H2G1S8_9GAMM</name>
<gene>
    <name evidence="2" type="ORF">SAMN05216210_1975</name>
</gene>
<feature type="transmembrane region" description="Helical" evidence="1">
    <location>
        <begin position="20"/>
        <end position="37"/>
    </location>
</feature>
<sequence>MILYTSTAANALEKSILYRWIKFFTLLIGIPLGHSFMQSDIELGFGLKIIIIHVVFFIVIYTQIHLSDWLSSARNKKVQLASLKHGKLSLKFDVNSEHDISTIQRIEFHMPSSFRIWAWPPTKNIIRLICIDGTKELKTRYRLTALQSFLDEINCILDEKRESGRNEMSDA</sequence>
<dbReference type="AlphaFoldDB" id="A0A1H2G1S8"/>
<keyword evidence="3" id="KW-1185">Reference proteome</keyword>
<feature type="transmembrane region" description="Helical" evidence="1">
    <location>
        <begin position="43"/>
        <end position="64"/>
    </location>
</feature>
<dbReference type="EMBL" id="LT629787">
    <property type="protein sequence ID" value="SDU13552.1"/>
    <property type="molecule type" value="Genomic_DNA"/>
</dbReference>
<evidence type="ECO:0000313" key="3">
    <source>
        <dbReference type="Proteomes" id="UP000243924"/>
    </source>
</evidence>
<dbReference type="RefSeq" id="WP_092386448.1">
    <property type="nucleotide sequence ID" value="NZ_LT629787.1"/>
</dbReference>
<dbReference type="OrthoDB" id="7081442at2"/>
<protein>
    <submittedName>
        <fullName evidence="2">Uncharacterized protein</fullName>
    </submittedName>
</protein>
<proteinExistence type="predicted"/>
<evidence type="ECO:0000313" key="2">
    <source>
        <dbReference type="EMBL" id="SDU13552.1"/>
    </source>
</evidence>
<keyword evidence="1" id="KW-0472">Membrane</keyword>
<reference evidence="3" key="1">
    <citation type="submission" date="2016-10" db="EMBL/GenBank/DDBJ databases">
        <authorList>
            <person name="Varghese N."/>
            <person name="Submissions S."/>
        </authorList>
    </citation>
    <scope>NUCLEOTIDE SEQUENCE [LARGE SCALE GENOMIC DNA]</scope>
    <source>
        <strain evidence="3">CECT 8338</strain>
    </source>
</reference>
<dbReference type="Proteomes" id="UP000243924">
    <property type="component" value="Chromosome I"/>
</dbReference>
<keyword evidence="1" id="KW-0812">Transmembrane</keyword>